<dbReference type="STRING" id="1528.SAMN04488579_12439"/>
<dbReference type="RefSeq" id="WP_090246730.1">
    <property type="nucleotide sequence ID" value="NZ_FNOU01000024.1"/>
</dbReference>
<dbReference type="OrthoDB" id="9782675at2"/>
<evidence type="ECO:0000313" key="2">
    <source>
        <dbReference type="Proteomes" id="UP000199652"/>
    </source>
</evidence>
<keyword evidence="2" id="KW-1185">Reference proteome</keyword>
<proteinExistence type="predicted"/>
<protein>
    <submittedName>
        <fullName evidence="1">Uncharacterized protein</fullName>
    </submittedName>
</protein>
<gene>
    <name evidence="1" type="ORF">SAMN04488579_12439</name>
</gene>
<name>A0A1H3IQ64_EUBBA</name>
<sequence length="126" mass="14878">MKYTWSIDEDNEIWENRICESIGECFSEASDYLTMGNIHGLYIGECVPYTKYGIDVDRVISGVKDDAYYYVGEAVEYWIDEMTEEQITELGKELNAVFVKWLKKNNLEPEFYIIENVRYVENPNDR</sequence>
<accession>A0A1H3IQ64</accession>
<dbReference type="Proteomes" id="UP000199652">
    <property type="component" value="Unassembled WGS sequence"/>
</dbReference>
<dbReference type="EMBL" id="FNOU01000024">
    <property type="protein sequence ID" value="SDY29852.1"/>
    <property type="molecule type" value="Genomic_DNA"/>
</dbReference>
<organism evidence="1 2">
    <name type="scientific">Eubacterium barkeri</name>
    <name type="common">Clostridium barkeri</name>
    <dbReference type="NCBI Taxonomy" id="1528"/>
    <lineage>
        <taxon>Bacteria</taxon>
        <taxon>Bacillati</taxon>
        <taxon>Bacillota</taxon>
        <taxon>Clostridia</taxon>
        <taxon>Eubacteriales</taxon>
        <taxon>Eubacteriaceae</taxon>
        <taxon>Eubacterium</taxon>
    </lineage>
</organism>
<reference evidence="2" key="1">
    <citation type="submission" date="2016-10" db="EMBL/GenBank/DDBJ databases">
        <authorList>
            <person name="Varghese N."/>
            <person name="Submissions S."/>
        </authorList>
    </citation>
    <scope>NUCLEOTIDE SEQUENCE [LARGE SCALE GENOMIC DNA]</scope>
    <source>
        <strain evidence="2">VPI 5359</strain>
    </source>
</reference>
<evidence type="ECO:0000313" key="1">
    <source>
        <dbReference type="EMBL" id="SDY29852.1"/>
    </source>
</evidence>
<dbReference type="AlphaFoldDB" id="A0A1H3IQ64"/>